<dbReference type="SUPFAM" id="SSF52540">
    <property type="entry name" value="P-loop containing nucleoside triphosphate hydrolases"/>
    <property type="match status" value="1"/>
</dbReference>
<evidence type="ECO:0000256" key="8">
    <source>
        <dbReference type="SAM" id="Phobius"/>
    </source>
</evidence>
<accession>A0A367L493</accession>
<evidence type="ECO:0000256" key="1">
    <source>
        <dbReference type="ARBA" id="ARBA00004127"/>
    </source>
</evidence>
<evidence type="ECO:0000256" key="3">
    <source>
        <dbReference type="ARBA" id="ARBA00022597"/>
    </source>
</evidence>
<dbReference type="Gene3D" id="3.40.50.300">
    <property type="entry name" value="P-loop containing nucleotide triphosphate hydrolases"/>
    <property type="match status" value="1"/>
</dbReference>
<keyword evidence="11" id="KW-1185">Reference proteome</keyword>
<dbReference type="InterPro" id="IPR000795">
    <property type="entry name" value="T_Tr_GTP-bd_dom"/>
</dbReference>
<evidence type="ECO:0000313" key="11">
    <source>
        <dbReference type="Proteomes" id="UP000253664"/>
    </source>
</evidence>
<gene>
    <name evidence="10" type="ORF">L249_4914</name>
</gene>
<dbReference type="Pfam" id="PF00009">
    <property type="entry name" value="GTP_EFTU"/>
    <property type="match status" value="1"/>
</dbReference>
<dbReference type="PANTHER" id="PTHR43721">
    <property type="entry name" value="ELONGATION FACTOR TU-RELATED"/>
    <property type="match status" value="1"/>
</dbReference>
<evidence type="ECO:0000256" key="5">
    <source>
        <dbReference type="ARBA" id="ARBA00022989"/>
    </source>
</evidence>
<dbReference type="Pfam" id="PF08449">
    <property type="entry name" value="UAA"/>
    <property type="match status" value="2"/>
</dbReference>
<feature type="transmembrane region" description="Helical" evidence="8">
    <location>
        <begin position="212"/>
        <end position="229"/>
    </location>
</feature>
<dbReference type="NCBIfam" id="TIGR00803">
    <property type="entry name" value="nst"/>
    <property type="match status" value="1"/>
</dbReference>
<keyword evidence="4 8" id="KW-0812">Transmembrane</keyword>
<dbReference type="Proteomes" id="UP000253664">
    <property type="component" value="Unassembled WGS sequence"/>
</dbReference>
<evidence type="ECO:0000313" key="10">
    <source>
        <dbReference type="EMBL" id="RCI09032.1"/>
    </source>
</evidence>
<dbReference type="OrthoDB" id="5342685at2759"/>
<feature type="transmembrane region" description="Helical" evidence="8">
    <location>
        <begin position="279"/>
        <end position="301"/>
    </location>
</feature>
<dbReference type="GO" id="GO:0005525">
    <property type="term" value="F:GTP binding"/>
    <property type="evidence" value="ECO:0007669"/>
    <property type="project" value="InterPro"/>
</dbReference>
<name>A0A367L493_9HYPO</name>
<feature type="non-terminal residue" evidence="10">
    <location>
        <position position="1325"/>
    </location>
</feature>
<dbReference type="GO" id="GO:0003746">
    <property type="term" value="F:translation elongation factor activity"/>
    <property type="evidence" value="ECO:0007669"/>
    <property type="project" value="TreeGrafter"/>
</dbReference>
<dbReference type="GO" id="GO:0012505">
    <property type="term" value="C:endomembrane system"/>
    <property type="evidence" value="ECO:0007669"/>
    <property type="project" value="UniProtKB-SubCell"/>
</dbReference>
<proteinExistence type="predicted"/>
<reference evidence="10 11" key="1">
    <citation type="journal article" date="2015" name="BMC Genomics">
        <title>Insights from the genome of Ophiocordyceps polyrhachis-furcata to pathogenicity and host specificity in insect fungi.</title>
        <authorList>
            <person name="Wichadakul D."/>
            <person name="Kobmoo N."/>
            <person name="Ingsriswang S."/>
            <person name="Tangphatsornruang S."/>
            <person name="Chantasingh D."/>
            <person name="Luangsa-ard J.J."/>
            <person name="Eurwilaichitr L."/>
        </authorList>
    </citation>
    <scope>NUCLEOTIDE SEQUENCE [LARGE SCALE GENOMIC DNA]</scope>
    <source>
        <strain evidence="10 11">BCC 54312</strain>
    </source>
</reference>
<feature type="transmembrane region" description="Helical" evidence="8">
    <location>
        <begin position="121"/>
        <end position="141"/>
    </location>
</feature>
<evidence type="ECO:0000259" key="9">
    <source>
        <dbReference type="Pfam" id="PF00009"/>
    </source>
</evidence>
<dbReference type="InterPro" id="IPR013657">
    <property type="entry name" value="SCL35B1-4/HUT1"/>
</dbReference>
<protein>
    <recommendedName>
        <fullName evidence="9">Tr-type G domain-containing protein</fullName>
    </recommendedName>
</protein>
<sequence>MWHRAFIRREDIQSVLTRIAYPNREGWELSILQSLALTDMSGFQDHGAITTSNGQGSALPLLRDTDEHDSIGDVVLGLCSGGYYQVSLRVVASHNRCQIETDARGHLFEQRSGQWLADSHLGTLLTFLQFLFVAITSYVAQFDSTRPPLYLTPAKVPFRHWVVNIVLFFSINVLNNHAFSYSISVPLHIILRSGGSITTMLADQVDSERPTSNVGLLILFVAQLLSAALGLHTETIYEQYGPQWRENLFYSHLLSLPLFLPFVPSMARVLGRMTTSERMAIPAPFLAADVAGIPIQLAYLATNVITQFACIRGVNLIAANASALTVTIVLSVRKLVSLIVSIWLFGNTLPKGTLMGAVIVFSSGALYSMDSRPKQVKTTDTKDDQALGPIKSMATSIINGQSSSAPDSINRYELNAVIHEGVALDITRLPLILLRLSDSLATLRNKSKMTVRIPKSSKKDHSSGRKHCPMASIFTYDPDPPRVSSPWLAADEDKDQGPGDFLAPKLASEYGLTRLQAEPQRGPTEYKLHLLLRPRRAYTFMSTTRQASLSSHVDLLEKFPLDNVSASSMVSGLLRRERLKHLTTQLLWRLQQSSPYHASSSKEVNLPKLPVYDVTLDAPIKVEPLVPGIRESRGALYELGVSDDGTLVGLTEDEMRESMATLRLMAASLGCVVDVVRLVIVGDCEWTEQTMTPPDDNFCHRQDTHQTARLWVVEAFVTPSLVFHCENDDVLSSATPWTPDMSTNSALPGHGSSTPQLRVTLTGPTTCGKSSLLGTLSTGTLDNGRGKSRLSLLKHRHEIASGVTSSIAQELIGYKDREIINFAKGNIDSWVDIHDCADAGRLVFVSDSGGHPRYRRSALRGLMSWAPHWSILCIAADTNDEVRPDEVGETPTTHELRDLVEAHLTLSLKLDVPMAIVITKLDLASKSSLHMTMTKVLTSIKGAGRVPRILQPDQRQFDGPGHITREDQSKVETVCAGMTKSENLTGEVPILLTSVVNGTGIGLVHALLAALPLPPMPAPWDRISPMETRQPNCLFHINDTFRFPESHTTLAWASKGQTGRSVIVSGHVRYGNLSVGDKVVIGPFRPMAEEACSLELAMREHTSSRRNLLIPQKPAAILPLSSGDPTSAAVEAEEWRKAKVVSIRNLRLPVFVLGAGQAGSVGLVFDPDTRNPELIDDLPRLRRGMVLAALSKQMSDDGLSPRTASRFTAIFCDVGIRSLVERAIVDVYFASAKAVARVIGLSHHEQATPSANPCGAVPTLEARDSDVSHATAHAPHEVNRAEVTLELLHNREWIGLGCTVLLLAAGRQEMFGLQGFVGKCIEVVE</sequence>
<dbReference type="EMBL" id="LKCN02000017">
    <property type="protein sequence ID" value="RCI09032.1"/>
    <property type="molecule type" value="Genomic_DNA"/>
</dbReference>
<feature type="transmembrane region" description="Helical" evidence="8">
    <location>
        <begin position="321"/>
        <end position="345"/>
    </location>
</feature>
<keyword evidence="5 8" id="KW-1133">Transmembrane helix</keyword>
<feature type="domain" description="Tr-type G" evidence="9">
    <location>
        <begin position="759"/>
        <end position="1010"/>
    </location>
</feature>
<comment type="caution">
    <text evidence="10">The sequence shown here is derived from an EMBL/GenBank/DDBJ whole genome shotgun (WGS) entry which is preliminary data.</text>
</comment>
<dbReference type="InterPro" id="IPR027417">
    <property type="entry name" value="P-loop_NTPase"/>
</dbReference>
<evidence type="ECO:0000256" key="6">
    <source>
        <dbReference type="ARBA" id="ARBA00023136"/>
    </source>
</evidence>
<dbReference type="GO" id="GO:0003924">
    <property type="term" value="F:GTPase activity"/>
    <property type="evidence" value="ECO:0007669"/>
    <property type="project" value="InterPro"/>
</dbReference>
<keyword evidence="3" id="KW-0762">Sugar transport</keyword>
<evidence type="ECO:0000256" key="2">
    <source>
        <dbReference type="ARBA" id="ARBA00022448"/>
    </source>
</evidence>
<keyword evidence="6 8" id="KW-0472">Membrane</keyword>
<dbReference type="GO" id="GO:0055085">
    <property type="term" value="P:transmembrane transport"/>
    <property type="evidence" value="ECO:0007669"/>
    <property type="project" value="InterPro"/>
</dbReference>
<feature type="transmembrane region" description="Helical" evidence="8">
    <location>
        <begin position="249"/>
        <end position="267"/>
    </location>
</feature>
<keyword evidence="2" id="KW-0813">Transport</keyword>
<feature type="region of interest" description="Disordered" evidence="7">
    <location>
        <begin position="451"/>
        <end position="475"/>
    </location>
</feature>
<evidence type="ECO:0000256" key="7">
    <source>
        <dbReference type="SAM" id="MobiDB-lite"/>
    </source>
</evidence>
<dbReference type="InterPro" id="IPR050055">
    <property type="entry name" value="EF-Tu_GTPase"/>
</dbReference>
<feature type="transmembrane region" description="Helical" evidence="8">
    <location>
        <begin position="161"/>
        <end position="191"/>
    </location>
</feature>
<dbReference type="PANTHER" id="PTHR43721:SF30">
    <property type="entry name" value="TR-TYPE G DOMAIN-CONTAINING PROTEIN"/>
    <property type="match status" value="1"/>
</dbReference>
<organism evidence="10 11">
    <name type="scientific">Ophiocordyceps polyrhachis-furcata BCC 54312</name>
    <dbReference type="NCBI Taxonomy" id="1330021"/>
    <lineage>
        <taxon>Eukaryota</taxon>
        <taxon>Fungi</taxon>
        <taxon>Dikarya</taxon>
        <taxon>Ascomycota</taxon>
        <taxon>Pezizomycotina</taxon>
        <taxon>Sordariomycetes</taxon>
        <taxon>Hypocreomycetidae</taxon>
        <taxon>Hypocreales</taxon>
        <taxon>Ophiocordycipitaceae</taxon>
        <taxon>Ophiocordyceps</taxon>
    </lineage>
</organism>
<evidence type="ECO:0000256" key="4">
    <source>
        <dbReference type="ARBA" id="ARBA00022692"/>
    </source>
</evidence>
<comment type="subcellular location">
    <subcellularLocation>
        <location evidence="1">Endomembrane system</location>
        <topology evidence="1">Multi-pass membrane protein</topology>
    </subcellularLocation>
</comment>